<name>A0A2R4XHJ6_9BURK</name>
<feature type="coiled-coil region" evidence="2">
    <location>
        <begin position="125"/>
        <end position="152"/>
    </location>
</feature>
<dbReference type="GO" id="GO:0005829">
    <property type="term" value="C:cytosol"/>
    <property type="evidence" value="ECO:0007669"/>
    <property type="project" value="TreeGrafter"/>
</dbReference>
<accession>A0A2R4XHJ6</accession>
<dbReference type="AlphaFoldDB" id="A0A2R4XHJ6"/>
<dbReference type="PANTHER" id="PTHR37426:SF1">
    <property type="entry name" value="RIBOSOMAL RNA LARGE SUBUNIT METHYLTRANSFERASE J"/>
    <property type="match status" value="1"/>
</dbReference>
<feature type="binding site" evidence="1">
    <location>
        <position position="42"/>
    </location>
    <ligand>
        <name>S-adenosyl-L-methionine</name>
        <dbReference type="ChEBI" id="CHEBI:59789"/>
    </ligand>
</feature>
<feature type="active site" description="Proton acceptor" evidence="1">
    <location>
        <position position="184"/>
    </location>
</feature>
<feature type="site" description="Interaction with substrate rRNA" evidence="1">
    <location>
        <position position="4"/>
    </location>
</feature>
<sequence length="407" mass="45995">MFSYRHGFHAGNHADVLKHTILSRVLDYYRGKDAPFWAIDTHAGAGLYDLSGGWANTKSEYADGVGRIWEKLMIPDSGTNSRSDSAQHVPDALGPWLETVRQLNPDGQLRYYPGSPWIWLHGWRKQDKLKLVEQLTVEAEVLRRNLAQVRDLPPRSVQVLEQDGFESLKGFLPPSPRRAIVLVDPSYEDKRDYHRVIEMLKDAVVRFSTGCYMVWYPRVSRLQVDQMRKQLRRLSPGQWLDIEMTVSRPASDGHGLFGSGCFVVNPPYTLEGEMREAMPWLSQTLALDDTARWSIESGDETLTNASRSDDSPDSKPERPVKRNPGHPPRIMRAEPSYKRTSVRSNPSKSGSASNSTSVDMSVARPRGESETATGHFSDKAPARVVRSNRSARASKQRTRTDTRPPKK</sequence>
<dbReference type="InterPro" id="IPR029063">
    <property type="entry name" value="SAM-dependent_MTases_sf"/>
</dbReference>
<organism evidence="4 5">
    <name type="scientific">Orrella marina</name>
    <dbReference type="NCBI Taxonomy" id="2163011"/>
    <lineage>
        <taxon>Bacteria</taxon>
        <taxon>Pseudomonadati</taxon>
        <taxon>Pseudomonadota</taxon>
        <taxon>Betaproteobacteria</taxon>
        <taxon>Burkholderiales</taxon>
        <taxon>Alcaligenaceae</taxon>
        <taxon>Orrella</taxon>
    </lineage>
</organism>
<feature type="binding site" evidence="1">
    <location>
        <position position="115"/>
    </location>
    <ligand>
        <name>S-adenosyl-L-methionine</name>
        <dbReference type="ChEBI" id="CHEBI:59789"/>
    </ligand>
</feature>
<dbReference type="SUPFAM" id="SSF53335">
    <property type="entry name" value="S-adenosyl-L-methionine-dependent methyltransferases"/>
    <property type="match status" value="1"/>
</dbReference>
<feature type="binding site" evidence="1">
    <location>
        <begin position="163"/>
        <end position="164"/>
    </location>
    <ligand>
        <name>S-adenosyl-L-methionine</name>
        <dbReference type="ChEBI" id="CHEBI:59789"/>
    </ligand>
</feature>
<dbReference type="Pfam" id="PF04378">
    <property type="entry name" value="RsmJ"/>
    <property type="match status" value="1"/>
</dbReference>
<evidence type="ECO:0000256" key="1">
    <source>
        <dbReference type="HAMAP-Rule" id="MF_00934"/>
    </source>
</evidence>
<feature type="binding site" evidence="1">
    <location>
        <position position="19"/>
    </location>
    <ligand>
        <name>S-adenosyl-L-methionine</name>
        <dbReference type="ChEBI" id="CHEBI:59789"/>
    </ligand>
</feature>
<feature type="region of interest" description="Disordered" evidence="3">
    <location>
        <begin position="298"/>
        <end position="407"/>
    </location>
</feature>
<dbReference type="Gene3D" id="3.40.50.150">
    <property type="entry name" value="Vaccinia Virus protein VP39"/>
    <property type="match status" value="1"/>
</dbReference>
<dbReference type="GO" id="GO:0070475">
    <property type="term" value="P:rRNA base methylation"/>
    <property type="evidence" value="ECO:0007669"/>
    <property type="project" value="UniProtKB-UniRule"/>
</dbReference>
<keyword evidence="1" id="KW-0949">S-adenosyl-L-methionine</keyword>
<evidence type="ECO:0000256" key="3">
    <source>
        <dbReference type="SAM" id="MobiDB-lite"/>
    </source>
</evidence>
<keyword evidence="1" id="KW-0694">RNA-binding</keyword>
<evidence type="ECO:0000313" key="4">
    <source>
        <dbReference type="EMBL" id="AWB33286.1"/>
    </source>
</evidence>
<dbReference type="PANTHER" id="PTHR37426">
    <property type="entry name" value="RIBOSOMAL RNA LARGE SUBUNIT METHYLTRANSFERASE J"/>
    <property type="match status" value="1"/>
</dbReference>
<dbReference type="HAMAP" id="MF_00934">
    <property type="entry name" value="23SrRNA_methyltr_J"/>
    <property type="match status" value="1"/>
</dbReference>
<feature type="binding site" evidence="1">
    <location>
        <position position="133"/>
    </location>
    <ligand>
        <name>S-adenosyl-L-methionine</name>
        <dbReference type="ChEBI" id="CHEBI:59789"/>
    </ligand>
</feature>
<comment type="function">
    <text evidence="1">Specifically methylates the adenine in position 2030 of 23S rRNA.</text>
</comment>
<keyword evidence="5" id="KW-1185">Reference proteome</keyword>
<keyword evidence="2" id="KW-0175">Coiled coil</keyword>
<keyword evidence="1" id="KW-0489">Methyltransferase</keyword>
<evidence type="ECO:0000256" key="2">
    <source>
        <dbReference type="SAM" id="Coils"/>
    </source>
</evidence>
<dbReference type="InterPro" id="IPR007473">
    <property type="entry name" value="RlmJ"/>
</dbReference>
<dbReference type="OrthoDB" id="9791274at2"/>
<comment type="similarity">
    <text evidence="1">Belongs to the RlmJ family.</text>
</comment>
<protein>
    <recommendedName>
        <fullName evidence="1">Ribosomal RNA large subunit methyltransferase J</fullName>
        <ecNumber evidence="1">2.1.1.266</ecNumber>
    </recommendedName>
    <alternativeName>
        <fullName evidence="1">23S rRNA (adenine(2030)-N6)-methyltransferase</fullName>
    </alternativeName>
    <alternativeName>
        <fullName evidence="1">23S rRNA m6A2030 methyltransferase</fullName>
    </alternativeName>
</protein>
<proteinExistence type="inferred from homology"/>
<keyword evidence="1" id="KW-0808">Transferase</keyword>
<comment type="subunit">
    <text evidence="1">Monomer.</text>
</comment>
<gene>
    <name evidence="1" type="primary">rlmJ</name>
    <name evidence="4" type="ORF">DBV39_05740</name>
</gene>
<feature type="compositionally biased region" description="Low complexity" evidence="3">
    <location>
        <begin position="382"/>
        <end position="391"/>
    </location>
</feature>
<dbReference type="EC" id="2.1.1.266" evidence="1"/>
<keyword evidence="1" id="KW-0698">rRNA processing</keyword>
<dbReference type="GO" id="GO:0036307">
    <property type="term" value="F:23S rRNA (adenine(2030)-N(6))-methyltransferase activity"/>
    <property type="evidence" value="ECO:0007669"/>
    <property type="project" value="UniProtKB-UniRule"/>
</dbReference>
<feature type="compositionally biased region" description="Basic and acidic residues" evidence="3">
    <location>
        <begin position="307"/>
        <end position="320"/>
    </location>
</feature>
<comment type="catalytic activity">
    <reaction evidence="1">
        <text>adenosine(2030) in 23S rRNA + S-adenosyl-L-methionine = N(6)-methyladenosine(2030) in 23S rRNA + S-adenosyl-L-homocysteine + H(+)</text>
        <dbReference type="Rhea" id="RHEA:43736"/>
        <dbReference type="Rhea" id="RHEA-COMP:10668"/>
        <dbReference type="Rhea" id="RHEA-COMP:10669"/>
        <dbReference type="ChEBI" id="CHEBI:15378"/>
        <dbReference type="ChEBI" id="CHEBI:57856"/>
        <dbReference type="ChEBI" id="CHEBI:59789"/>
        <dbReference type="ChEBI" id="CHEBI:74411"/>
        <dbReference type="ChEBI" id="CHEBI:74449"/>
        <dbReference type="EC" id="2.1.1.266"/>
    </reaction>
</comment>
<dbReference type="EMBL" id="CP028901">
    <property type="protein sequence ID" value="AWB33286.1"/>
    <property type="molecule type" value="Genomic_DNA"/>
</dbReference>
<feature type="compositionally biased region" description="Basic and acidic residues" evidence="3">
    <location>
        <begin position="398"/>
        <end position="407"/>
    </location>
</feature>
<evidence type="ECO:0000313" key="5">
    <source>
        <dbReference type="Proteomes" id="UP000244571"/>
    </source>
</evidence>
<dbReference type="KEGG" id="boz:DBV39_05740"/>
<reference evidence="4 5" key="1">
    <citation type="submission" date="2018-04" db="EMBL/GenBank/DDBJ databases">
        <title>Bordetella sp. HZ20 isolated from seawater.</title>
        <authorList>
            <person name="Sun C."/>
        </authorList>
    </citation>
    <scope>NUCLEOTIDE SEQUENCE [LARGE SCALE GENOMIC DNA]</scope>
    <source>
        <strain evidence="4 5">HZ20</strain>
    </source>
</reference>
<feature type="compositionally biased region" description="Low complexity" evidence="3">
    <location>
        <begin position="344"/>
        <end position="357"/>
    </location>
</feature>
<dbReference type="Proteomes" id="UP000244571">
    <property type="component" value="Chromosome"/>
</dbReference>
<dbReference type="GO" id="GO:0003723">
    <property type="term" value="F:RNA binding"/>
    <property type="evidence" value="ECO:0007669"/>
    <property type="project" value="UniProtKB-UniRule"/>
</dbReference>
<feature type="binding site" evidence="1">
    <location>
        <position position="184"/>
    </location>
    <ligand>
        <name>S-adenosyl-L-methionine</name>
        <dbReference type="ChEBI" id="CHEBI:59789"/>
    </ligand>
</feature>